<keyword evidence="4" id="KW-1185">Reference proteome</keyword>
<feature type="region of interest" description="Disordered" evidence="1">
    <location>
        <begin position="27"/>
        <end position="55"/>
    </location>
</feature>
<dbReference type="AlphaFoldDB" id="A0A0A7LI89"/>
<feature type="compositionally biased region" description="Polar residues" evidence="1">
    <location>
        <begin position="31"/>
        <end position="40"/>
    </location>
</feature>
<dbReference type="OrthoDB" id="3327at2157"/>
<dbReference type="PANTHER" id="PTHR30619:SF1">
    <property type="entry name" value="RECOMBINATION PROTEIN 2"/>
    <property type="match status" value="1"/>
</dbReference>
<dbReference type="SMART" id="SM00849">
    <property type="entry name" value="Lactamase_B"/>
    <property type="match status" value="1"/>
</dbReference>
<protein>
    <submittedName>
        <fullName evidence="3">ComEC family competence protein</fullName>
    </submittedName>
</protein>
<dbReference type="HOGENOM" id="CLU_010363_0_1_2"/>
<dbReference type="Proteomes" id="UP000030787">
    <property type="component" value="Chromosome"/>
</dbReference>
<evidence type="ECO:0000313" key="4">
    <source>
        <dbReference type="Proteomes" id="UP000030787"/>
    </source>
</evidence>
<feature type="domain" description="Metallo-beta-lactamase" evidence="2">
    <location>
        <begin position="75"/>
        <end position="303"/>
    </location>
</feature>
<proteinExistence type="predicted"/>
<dbReference type="RefSeq" id="WP_048113354.1">
    <property type="nucleotide sequence ID" value="NZ_CP010070.1"/>
</dbReference>
<dbReference type="Gene3D" id="3.60.15.10">
    <property type="entry name" value="Ribonuclease Z/Hydroxyacylglutathione hydrolase-like"/>
    <property type="match status" value="1"/>
</dbReference>
<evidence type="ECO:0000256" key="1">
    <source>
        <dbReference type="SAM" id="MobiDB-lite"/>
    </source>
</evidence>
<reference evidence="3 4" key="1">
    <citation type="journal article" date="2014" name="Appl. Environ. Microbiol.">
        <title>Comparative Genome Analysis of 'Candidatus Methanoplasma termitum' Indicates a New Mode of Energy Metabolism in the Seventh Order of Methanogens.</title>
        <authorList>
            <person name="Lang K."/>
            <person name="Schuldes J."/>
            <person name="Klingl A."/>
            <person name="Poehlein A."/>
            <person name="Daniel R."/>
            <person name="Brune A."/>
        </authorList>
    </citation>
    <scope>NUCLEOTIDE SEQUENCE [LARGE SCALE GENOMIC DNA]</scope>
    <source>
        <strain evidence="4">Mpt1</strain>
    </source>
</reference>
<dbReference type="STRING" id="1577791.Mpt1_c13550"/>
<dbReference type="InterPro" id="IPR001279">
    <property type="entry name" value="Metallo-B-lactamas"/>
</dbReference>
<sequence>MKKKSASVAVVLVLALVGGGAVLATDVLPNETDSPESADNTDPGHLDPGDTDPGTTVIDGNGMSIHFLELGTKYTGDCVFIDYGDIDILIDAGSKTASSPTIINYIRPYIQDNKIEYVIATHAHEDHISGFYSTKTTTGVLDAFEIGTIIDYPRSDNSTLTSAGNLTVRGNYETTRDKLVAEDGTAHYTALQCYNNEDGAQRVYELGPGVTMEVLYQPFYEKKATTENNYSVCIMITENGKQYLFTGDLEKAGEDAMVDFYKNDRGGLGHCVLYKGGHHGSSTSSNIKLLDAITPDYVIICTCAGSPEYSSTKSNQFPTQEFINRIASYTDKVYITTLMVDFSKGVYESFNGNVIFSVKDGEPTVTCSGSDKVLKDTDWFKENRAAPAAWT</sequence>
<accession>A0A0A7LI89</accession>
<dbReference type="EMBL" id="CP010070">
    <property type="protein sequence ID" value="AIZ57216.1"/>
    <property type="molecule type" value="Genomic_DNA"/>
</dbReference>
<dbReference type="InterPro" id="IPR052159">
    <property type="entry name" value="Competence_DNA_uptake"/>
</dbReference>
<evidence type="ECO:0000259" key="2">
    <source>
        <dbReference type="SMART" id="SM00849"/>
    </source>
</evidence>
<dbReference type="SUPFAM" id="SSF56281">
    <property type="entry name" value="Metallo-hydrolase/oxidoreductase"/>
    <property type="match status" value="1"/>
</dbReference>
<name>A0A0A7LI89_9ARCH</name>
<dbReference type="PANTHER" id="PTHR30619">
    <property type="entry name" value="DNA INTERNALIZATION/COMPETENCE PROTEIN COMEC/REC2"/>
    <property type="match status" value="1"/>
</dbReference>
<evidence type="ECO:0000313" key="3">
    <source>
        <dbReference type="EMBL" id="AIZ57216.1"/>
    </source>
</evidence>
<gene>
    <name evidence="3" type="ORF">Mpt1_c13550</name>
</gene>
<dbReference type="Pfam" id="PF00753">
    <property type="entry name" value="Lactamase_B"/>
    <property type="match status" value="1"/>
</dbReference>
<dbReference type="KEGG" id="mear:Mpt1_c13550"/>
<organism evidence="3 4">
    <name type="scientific">Candidatus Methanoplasma termitum</name>
    <dbReference type="NCBI Taxonomy" id="1577791"/>
    <lineage>
        <taxon>Archaea</taxon>
        <taxon>Methanobacteriati</taxon>
        <taxon>Thermoplasmatota</taxon>
        <taxon>Thermoplasmata</taxon>
        <taxon>Methanomassiliicoccales</taxon>
        <taxon>Methanomassiliicoccaceae</taxon>
        <taxon>Candidatus Methanoplasma</taxon>
    </lineage>
</organism>
<dbReference type="InterPro" id="IPR036866">
    <property type="entry name" value="RibonucZ/Hydroxyglut_hydro"/>
</dbReference>
<dbReference type="GeneID" id="24819015"/>